<evidence type="ECO:0000313" key="3">
    <source>
        <dbReference type="Proteomes" id="UP000275461"/>
    </source>
</evidence>
<keyword evidence="1" id="KW-1133">Transmembrane helix</keyword>
<name>A0A498C157_9GAMM</name>
<organism evidence="2 3">
    <name type="scientific">Alkalispirillum mobile</name>
    <dbReference type="NCBI Taxonomy" id="85925"/>
    <lineage>
        <taxon>Bacteria</taxon>
        <taxon>Pseudomonadati</taxon>
        <taxon>Pseudomonadota</taxon>
        <taxon>Gammaproteobacteria</taxon>
        <taxon>Chromatiales</taxon>
        <taxon>Ectothiorhodospiraceae</taxon>
        <taxon>Alkalispirillum</taxon>
    </lineage>
</organism>
<dbReference type="EMBL" id="RCDA01000002">
    <property type="protein sequence ID" value="RLK48857.1"/>
    <property type="molecule type" value="Genomic_DNA"/>
</dbReference>
<keyword evidence="1" id="KW-0472">Membrane</keyword>
<dbReference type="AlphaFoldDB" id="A0A498C157"/>
<evidence type="ECO:0000313" key="2">
    <source>
        <dbReference type="EMBL" id="RLK48857.1"/>
    </source>
</evidence>
<keyword evidence="1" id="KW-0812">Transmembrane</keyword>
<proteinExistence type="predicted"/>
<protein>
    <submittedName>
        <fullName evidence="2">Uncharacterized protein</fullName>
    </submittedName>
</protein>
<reference evidence="2 3" key="1">
    <citation type="submission" date="2018-10" db="EMBL/GenBank/DDBJ databases">
        <title>Genomic Encyclopedia of Type Strains, Phase IV (KMG-IV): sequencing the most valuable type-strain genomes for metagenomic binning, comparative biology and taxonomic classification.</title>
        <authorList>
            <person name="Goeker M."/>
        </authorList>
    </citation>
    <scope>NUCLEOTIDE SEQUENCE [LARGE SCALE GENOMIC DNA]</scope>
    <source>
        <strain evidence="2 3">DSM 12769</strain>
    </source>
</reference>
<sequence>MATHGGQVLCVLAERPEGIESAPVGANGSTPSIVHRLTRSLLPIALALPDYLAAAVVVIVFQSLVELFGMVAYLKWVPRRLIPDAPT</sequence>
<feature type="transmembrane region" description="Helical" evidence="1">
    <location>
        <begin position="51"/>
        <end position="74"/>
    </location>
</feature>
<gene>
    <name evidence="2" type="ORF">DFR31_1972</name>
</gene>
<keyword evidence="3" id="KW-1185">Reference proteome</keyword>
<comment type="caution">
    <text evidence="2">The sequence shown here is derived from an EMBL/GenBank/DDBJ whole genome shotgun (WGS) entry which is preliminary data.</text>
</comment>
<evidence type="ECO:0000256" key="1">
    <source>
        <dbReference type="SAM" id="Phobius"/>
    </source>
</evidence>
<accession>A0A498C157</accession>
<dbReference type="Proteomes" id="UP000275461">
    <property type="component" value="Unassembled WGS sequence"/>
</dbReference>